<accession>A0A803LA87</accession>
<dbReference type="PANTHER" id="PTHR14237:SF19">
    <property type="entry name" value="MITOCHONDRIAL AMIDOXIME REDUCING COMPONENT 1"/>
    <property type="match status" value="1"/>
</dbReference>
<dbReference type="GO" id="GO:0003824">
    <property type="term" value="F:catalytic activity"/>
    <property type="evidence" value="ECO:0007669"/>
    <property type="project" value="InterPro"/>
</dbReference>
<organism evidence="2 3">
    <name type="scientific">Chenopodium quinoa</name>
    <name type="common">Quinoa</name>
    <dbReference type="NCBI Taxonomy" id="63459"/>
    <lineage>
        <taxon>Eukaryota</taxon>
        <taxon>Viridiplantae</taxon>
        <taxon>Streptophyta</taxon>
        <taxon>Embryophyta</taxon>
        <taxon>Tracheophyta</taxon>
        <taxon>Spermatophyta</taxon>
        <taxon>Magnoliopsida</taxon>
        <taxon>eudicotyledons</taxon>
        <taxon>Gunneridae</taxon>
        <taxon>Pentapetalae</taxon>
        <taxon>Caryophyllales</taxon>
        <taxon>Chenopodiaceae</taxon>
        <taxon>Chenopodioideae</taxon>
        <taxon>Atripliceae</taxon>
        <taxon>Chenopodium</taxon>
    </lineage>
</organism>
<name>A0A803LA87_CHEQI</name>
<dbReference type="Proteomes" id="UP000596660">
    <property type="component" value="Unplaced"/>
</dbReference>
<dbReference type="PROSITE" id="PS51340">
    <property type="entry name" value="MOSC"/>
    <property type="match status" value="1"/>
</dbReference>
<evidence type="ECO:0000259" key="1">
    <source>
        <dbReference type="PROSITE" id="PS51340"/>
    </source>
</evidence>
<dbReference type="GO" id="GO:0030151">
    <property type="term" value="F:molybdenum ion binding"/>
    <property type="evidence" value="ECO:0007669"/>
    <property type="project" value="InterPro"/>
</dbReference>
<dbReference type="Pfam" id="PF03476">
    <property type="entry name" value="MOSC_N"/>
    <property type="match status" value="1"/>
</dbReference>
<dbReference type="SUPFAM" id="SSF141673">
    <property type="entry name" value="MOSC N-terminal domain-like"/>
    <property type="match status" value="1"/>
</dbReference>
<protein>
    <recommendedName>
        <fullName evidence="1">MOSC domain-containing protein</fullName>
    </recommendedName>
</protein>
<feature type="domain" description="MOSC" evidence="1">
    <location>
        <begin position="129"/>
        <end position="289"/>
    </location>
</feature>
<dbReference type="PANTHER" id="PTHR14237">
    <property type="entry name" value="MOLYBDOPTERIN COFACTOR SULFURASE MOSC"/>
    <property type="match status" value="1"/>
</dbReference>
<dbReference type="SUPFAM" id="SSF50800">
    <property type="entry name" value="PK beta-barrel domain-like"/>
    <property type="match status" value="1"/>
</dbReference>
<evidence type="ECO:0000313" key="2">
    <source>
        <dbReference type="EnsemblPlants" id="AUR62008776-RA:cds"/>
    </source>
</evidence>
<dbReference type="InterPro" id="IPR005303">
    <property type="entry name" value="MOCOS_middle"/>
</dbReference>
<dbReference type="Pfam" id="PF03473">
    <property type="entry name" value="MOSC"/>
    <property type="match status" value="1"/>
</dbReference>
<reference evidence="2" key="2">
    <citation type="submission" date="2021-03" db="UniProtKB">
        <authorList>
            <consortium name="EnsemblPlants"/>
        </authorList>
    </citation>
    <scope>IDENTIFICATION</scope>
</reference>
<proteinExistence type="predicted"/>
<dbReference type="OMA" id="ARQYPQM"/>
<dbReference type="Gramene" id="AUR62008776-RA">
    <property type="protein sequence ID" value="AUR62008776-RA:cds"/>
    <property type="gene ID" value="AUR62008776"/>
</dbReference>
<sequence length="300" mass="33400">GRVKSIFVYPIKSCRGISLSQAPITSTGFRWDRQWMIVNANGRMITQRVEPKLALIEIELPSEAFSESWEPSSDSYMVIRAPGMDTLKVSLSKPRDMVEHVSVWNWNGSALDEGATAAEWLSNYIGKPSRLVRFDPASQTRATDPEFANGYKTMFSDQFPFLLISQGSLDALNKSLKEPVPINRFRPNILVDGCGPFTEDLWKEIKINKSTFVGVRLCSRCKIPTINQETGIAGSEPNETLKELRSDKVLLPNKKPQGQIYVGQHLVCKDCSTRDRGNVIQVGDPVHVLQQVSSTAEAAA</sequence>
<dbReference type="InterPro" id="IPR011037">
    <property type="entry name" value="Pyrv_Knase-like_insert_dom_sf"/>
</dbReference>
<dbReference type="InterPro" id="IPR005302">
    <property type="entry name" value="MoCF_Sase_C"/>
</dbReference>
<keyword evidence="3" id="KW-1185">Reference proteome</keyword>
<reference evidence="2" key="1">
    <citation type="journal article" date="2017" name="Nature">
        <title>The genome of Chenopodium quinoa.</title>
        <authorList>
            <person name="Jarvis D.E."/>
            <person name="Ho Y.S."/>
            <person name="Lightfoot D.J."/>
            <person name="Schmoeckel S.M."/>
            <person name="Li B."/>
            <person name="Borm T.J.A."/>
            <person name="Ohyanagi H."/>
            <person name="Mineta K."/>
            <person name="Michell C.T."/>
            <person name="Saber N."/>
            <person name="Kharbatia N.M."/>
            <person name="Rupper R.R."/>
            <person name="Sharp A.R."/>
            <person name="Dally N."/>
            <person name="Boughton B.A."/>
            <person name="Woo Y.H."/>
            <person name="Gao G."/>
            <person name="Schijlen E.G.W.M."/>
            <person name="Guo X."/>
            <person name="Momin A.A."/>
            <person name="Negrao S."/>
            <person name="Al-Babili S."/>
            <person name="Gehring C."/>
            <person name="Roessner U."/>
            <person name="Jung C."/>
            <person name="Murphy K."/>
            <person name="Arold S.T."/>
            <person name="Gojobori T."/>
            <person name="van der Linden C.G."/>
            <person name="van Loo E.N."/>
            <person name="Jellen E.N."/>
            <person name="Maughan P.J."/>
            <person name="Tester M."/>
        </authorList>
    </citation>
    <scope>NUCLEOTIDE SEQUENCE [LARGE SCALE GENOMIC DNA]</scope>
    <source>
        <strain evidence="2">cv. PI 614886</strain>
    </source>
</reference>
<evidence type="ECO:0000313" key="3">
    <source>
        <dbReference type="Proteomes" id="UP000596660"/>
    </source>
</evidence>
<dbReference type="AlphaFoldDB" id="A0A803LA87"/>
<dbReference type="GO" id="GO:0030170">
    <property type="term" value="F:pyridoxal phosphate binding"/>
    <property type="evidence" value="ECO:0007669"/>
    <property type="project" value="InterPro"/>
</dbReference>
<dbReference type="EnsemblPlants" id="AUR62008776-RA">
    <property type="protein sequence ID" value="AUR62008776-RA:cds"/>
    <property type="gene ID" value="AUR62008776"/>
</dbReference>
<dbReference type="GO" id="GO:0032787">
    <property type="term" value="P:monocarboxylic acid metabolic process"/>
    <property type="evidence" value="ECO:0007669"/>
    <property type="project" value="UniProtKB-ARBA"/>
</dbReference>